<dbReference type="Pfam" id="PF04773">
    <property type="entry name" value="FecR"/>
    <property type="match status" value="1"/>
</dbReference>
<sequence length="318" mass="33793">MHRAADWQARLQAPDCTAEDREAFERWCAADPAHIDAWLDLATLHAQAAGLREDPAIADAARPARRAAVHARQRHWRNGLSLAAAAALVLVAGLAGWLHELRSPAIAHYATPIGQQQVVTLADGSRVLLDTDSAIRAEIAGAHRVLHVERGRVDITVAADTRPFEVHAGRGRLRDIGTRFQVAHAAGQVRVAVLEGAVGVRLADAGPGETPLSPGQQLDYGPEGPLQAVEPADLDAADSWTRGELVYANRRLDEVLAELNRYSTVKLRLADPAIGAERISGVFHAGDADAVLAALGAGWGLIAQETADGEIVLSRGAH</sequence>
<feature type="domain" description="FecR N-terminal" evidence="3">
    <location>
        <begin position="3"/>
        <end position="43"/>
    </location>
</feature>
<evidence type="ECO:0000313" key="4">
    <source>
        <dbReference type="EMBL" id="ANB17795.1"/>
    </source>
</evidence>
<evidence type="ECO:0000259" key="3">
    <source>
        <dbReference type="Pfam" id="PF16220"/>
    </source>
</evidence>
<evidence type="ECO:0000259" key="2">
    <source>
        <dbReference type="Pfam" id="PF04773"/>
    </source>
</evidence>
<keyword evidence="1" id="KW-0812">Transmembrane</keyword>
<dbReference type="Gene3D" id="3.55.50.30">
    <property type="match status" value="1"/>
</dbReference>
<proteinExistence type="predicted"/>
<organism evidence="4 5">
    <name type="scientific">Dokdonella koreensis DS-123</name>
    <dbReference type="NCBI Taxonomy" id="1300342"/>
    <lineage>
        <taxon>Bacteria</taxon>
        <taxon>Pseudomonadati</taxon>
        <taxon>Pseudomonadota</taxon>
        <taxon>Gammaproteobacteria</taxon>
        <taxon>Lysobacterales</taxon>
        <taxon>Rhodanobacteraceae</taxon>
        <taxon>Dokdonella</taxon>
    </lineage>
</organism>
<name>A0A160DTS7_9GAMM</name>
<keyword evidence="1" id="KW-0472">Membrane</keyword>
<feature type="transmembrane region" description="Helical" evidence="1">
    <location>
        <begin position="80"/>
        <end position="98"/>
    </location>
</feature>
<dbReference type="GO" id="GO:0016989">
    <property type="term" value="F:sigma factor antagonist activity"/>
    <property type="evidence" value="ECO:0007669"/>
    <property type="project" value="TreeGrafter"/>
</dbReference>
<keyword evidence="5" id="KW-1185">Reference proteome</keyword>
<reference evidence="4 5" key="1">
    <citation type="submission" date="2016-04" db="EMBL/GenBank/DDBJ databases">
        <title>Complete genome sequence of Dokdonella koreensis DS-123T.</title>
        <authorList>
            <person name="Kim J.F."/>
            <person name="Lee H."/>
            <person name="Kwak M.-J."/>
        </authorList>
    </citation>
    <scope>NUCLEOTIDE SEQUENCE [LARGE SCALE GENOMIC DNA]</scope>
    <source>
        <strain evidence="4 5">DS-123</strain>
    </source>
</reference>
<dbReference type="STRING" id="1300342.I596_1771"/>
<evidence type="ECO:0000256" key="1">
    <source>
        <dbReference type="SAM" id="Phobius"/>
    </source>
</evidence>
<dbReference type="Proteomes" id="UP000076830">
    <property type="component" value="Chromosome"/>
</dbReference>
<accession>A0A160DTS7</accession>
<evidence type="ECO:0000313" key="5">
    <source>
        <dbReference type="Proteomes" id="UP000076830"/>
    </source>
</evidence>
<gene>
    <name evidence="4" type="ORF">I596_1771</name>
</gene>
<dbReference type="InterPro" id="IPR006860">
    <property type="entry name" value="FecR"/>
</dbReference>
<dbReference type="KEGG" id="dko:I596_1771"/>
<dbReference type="AlphaFoldDB" id="A0A160DTS7"/>
<dbReference type="Gene3D" id="2.60.120.1440">
    <property type="match status" value="1"/>
</dbReference>
<dbReference type="EMBL" id="CP015249">
    <property type="protein sequence ID" value="ANB17795.1"/>
    <property type="molecule type" value="Genomic_DNA"/>
</dbReference>
<feature type="domain" description="FecR protein" evidence="2">
    <location>
        <begin position="109"/>
        <end position="198"/>
    </location>
</feature>
<protein>
    <submittedName>
        <fullName evidence="4">Anti-FecI sigma factor, FecR</fullName>
    </submittedName>
</protein>
<dbReference type="InterPro" id="IPR012373">
    <property type="entry name" value="Ferrdict_sens_TM"/>
</dbReference>
<dbReference type="Pfam" id="PF16220">
    <property type="entry name" value="DUF4880"/>
    <property type="match status" value="1"/>
</dbReference>
<keyword evidence="1" id="KW-1133">Transmembrane helix</keyword>
<dbReference type="PANTHER" id="PTHR30273:SF2">
    <property type="entry name" value="PROTEIN FECR"/>
    <property type="match status" value="1"/>
</dbReference>
<dbReference type="PANTHER" id="PTHR30273">
    <property type="entry name" value="PERIPLASMIC SIGNAL SENSOR AND SIGMA FACTOR ACTIVATOR FECR-RELATED"/>
    <property type="match status" value="1"/>
</dbReference>
<dbReference type="PIRSF" id="PIRSF018266">
    <property type="entry name" value="FecR"/>
    <property type="match status" value="1"/>
</dbReference>
<dbReference type="InterPro" id="IPR032623">
    <property type="entry name" value="FecR_N"/>
</dbReference>